<sequence>MQAYTESVFAAMDPAARIRWLGGQCAEFERRLQDAVPPDLVPRFRAGLEELVVTWEREHGQTGEGIDGVTQLRELRDWAVSNGKPSPVIDEFLATHTKFSILQEDFREGILKPLKEGFPKHSCKKVRKVEKKLTTILSSWKDLLKKSPKVKDRTVQRTPTEKKESTNDGFEGLIPALQETAQQALKLARKWGRLLEDDVLQQVADNSIQTPEENNRIRHPLAVGTTSTGQAGPVSVVGTNEAHGRVSSAKYRGDAGFSKGISDLKTEFEQIRQDALMYEYSLERERAAHIKKELTGMESRKREIKQKLQAEKATANFLTLGANVDRVRDRVGQLQTELARVSAKYVETEKRLQESSDRSVTLAAGIRLWSENKTSRRLEPINRRASCKNSTKKAAQGEGKALRL</sequence>
<dbReference type="GeneID" id="109481098"/>
<proteinExistence type="predicted"/>
<gene>
    <name evidence="4" type="primary">LOC109481098</name>
</gene>
<feature type="coiled-coil region" evidence="1">
    <location>
        <begin position="287"/>
        <end position="358"/>
    </location>
</feature>
<dbReference type="Proteomes" id="UP000515135">
    <property type="component" value="Unplaced"/>
</dbReference>
<evidence type="ECO:0000313" key="3">
    <source>
        <dbReference type="Proteomes" id="UP000515135"/>
    </source>
</evidence>
<protein>
    <submittedName>
        <fullName evidence="4">Uncharacterized protein LOC109481098</fullName>
    </submittedName>
</protein>
<keyword evidence="3" id="KW-1185">Reference proteome</keyword>
<organism evidence="3 4">
    <name type="scientific">Branchiostoma belcheri</name>
    <name type="common">Amphioxus</name>
    <dbReference type="NCBI Taxonomy" id="7741"/>
    <lineage>
        <taxon>Eukaryota</taxon>
        <taxon>Metazoa</taxon>
        <taxon>Chordata</taxon>
        <taxon>Cephalochordata</taxon>
        <taxon>Leptocardii</taxon>
        <taxon>Amphioxiformes</taxon>
        <taxon>Branchiostomatidae</taxon>
        <taxon>Branchiostoma</taxon>
    </lineage>
</organism>
<evidence type="ECO:0000256" key="1">
    <source>
        <dbReference type="SAM" id="Coils"/>
    </source>
</evidence>
<dbReference type="RefSeq" id="XP_019639127.1">
    <property type="nucleotide sequence ID" value="XM_019783568.1"/>
</dbReference>
<name>A0A6P5A759_BRABE</name>
<dbReference type="OrthoDB" id="10050616at2759"/>
<evidence type="ECO:0000313" key="4">
    <source>
        <dbReference type="RefSeq" id="XP_019639127.1"/>
    </source>
</evidence>
<reference evidence="4" key="1">
    <citation type="submission" date="2025-08" db="UniProtKB">
        <authorList>
            <consortium name="RefSeq"/>
        </authorList>
    </citation>
    <scope>IDENTIFICATION</scope>
    <source>
        <tissue evidence="4">Gonad</tissue>
    </source>
</reference>
<keyword evidence="1" id="KW-0175">Coiled coil</keyword>
<feature type="region of interest" description="Disordered" evidence="2">
    <location>
        <begin position="380"/>
        <end position="404"/>
    </location>
</feature>
<dbReference type="AlphaFoldDB" id="A0A6P5A759"/>
<accession>A0A6P5A759</accession>
<dbReference type="KEGG" id="bbel:109481098"/>
<evidence type="ECO:0000256" key="2">
    <source>
        <dbReference type="SAM" id="MobiDB-lite"/>
    </source>
</evidence>